<dbReference type="RefSeq" id="WP_323326958.1">
    <property type="nucleotide sequence ID" value="NZ_JAYGIL010000005.1"/>
</dbReference>
<dbReference type="Proteomes" id="UP001303899">
    <property type="component" value="Unassembled WGS sequence"/>
</dbReference>
<evidence type="ECO:0000313" key="6">
    <source>
        <dbReference type="EMBL" id="MEA5402435.1"/>
    </source>
</evidence>
<dbReference type="PROSITE" id="PS50977">
    <property type="entry name" value="HTH_TETR_2"/>
    <property type="match status" value="1"/>
</dbReference>
<feature type="domain" description="HTH tetR-type" evidence="5">
    <location>
        <begin position="12"/>
        <end position="72"/>
    </location>
</feature>
<keyword evidence="1" id="KW-0805">Transcription regulation</keyword>
<dbReference type="PANTHER" id="PTHR30055">
    <property type="entry name" value="HTH-TYPE TRANSCRIPTIONAL REGULATOR RUTR"/>
    <property type="match status" value="1"/>
</dbReference>
<evidence type="ECO:0000256" key="1">
    <source>
        <dbReference type="ARBA" id="ARBA00023015"/>
    </source>
</evidence>
<dbReference type="InterPro" id="IPR036271">
    <property type="entry name" value="Tet_transcr_reg_TetR-rel_C_sf"/>
</dbReference>
<proteinExistence type="predicted"/>
<dbReference type="Pfam" id="PF00440">
    <property type="entry name" value="TetR_N"/>
    <property type="match status" value="1"/>
</dbReference>
<reference evidence="6 7" key="1">
    <citation type="submission" date="2023-12" db="EMBL/GenBank/DDBJ databases">
        <title>Novel species of the genus Arcicella isolated from rivers.</title>
        <authorList>
            <person name="Lu H."/>
        </authorList>
    </citation>
    <scope>NUCLEOTIDE SEQUENCE [LARGE SCALE GENOMIC DNA]</scope>
    <source>
        <strain evidence="6 7">DC2W</strain>
    </source>
</reference>
<feature type="DNA-binding region" description="H-T-H motif" evidence="4">
    <location>
        <begin position="35"/>
        <end position="54"/>
    </location>
</feature>
<dbReference type="InterPro" id="IPR009057">
    <property type="entry name" value="Homeodomain-like_sf"/>
</dbReference>
<keyword evidence="2 4" id="KW-0238">DNA-binding</keyword>
<dbReference type="InterPro" id="IPR025996">
    <property type="entry name" value="MT1864/Rv1816-like_C"/>
</dbReference>
<dbReference type="SUPFAM" id="SSF48498">
    <property type="entry name" value="Tetracyclin repressor-like, C-terminal domain"/>
    <property type="match status" value="1"/>
</dbReference>
<evidence type="ECO:0000256" key="2">
    <source>
        <dbReference type="ARBA" id="ARBA00023125"/>
    </source>
</evidence>
<evidence type="ECO:0000259" key="5">
    <source>
        <dbReference type="PROSITE" id="PS50977"/>
    </source>
</evidence>
<protein>
    <submittedName>
        <fullName evidence="6">TetR/AcrR family transcriptional regulator</fullName>
    </submittedName>
</protein>
<sequence>MGIIERKERERQEVRSLILEAAQQAFIEDGYEKASIRAIADRVEYSPATIYLYFKDKSEIFFAVHELGFEKLIYQMSEAVEGIKNPIERLRQQGYAYMKFALENPAMYDLMFIQNAPMEAIFENEEWVCGHRCFEIICDEVQQCIDSKLIKITVLEVATMSIWSFMHGLVSLKIRNRFKTFPQEHIQNLMSASVEQMIALLQND</sequence>
<dbReference type="Gene3D" id="1.10.357.10">
    <property type="entry name" value="Tetracycline Repressor, domain 2"/>
    <property type="match status" value="1"/>
</dbReference>
<dbReference type="Pfam" id="PF13305">
    <property type="entry name" value="TetR_C_33"/>
    <property type="match status" value="1"/>
</dbReference>
<accession>A0ABU5S1X1</accession>
<evidence type="ECO:0000256" key="3">
    <source>
        <dbReference type="ARBA" id="ARBA00023163"/>
    </source>
</evidence>
<dbReference type="PRINTS" id="PR00455">
    <property type="entry name" value="HTHTETR"/>
</dbReference>
<evidence type="ECO:0000313" key="7">
    <source>
        <dbReference type="Proteomes" id="UP001303899"/>
    </source>
</evidence>
<organism evidence="6 7">
    <name type="scientific">Arcicella gelida</name>
    <dbReference type="NCBI Taxonomy" id="2984195"/>
    <lineage>
        <taxon>Bacteria</taxon>
        <taxon>Pseudomonadati</taxon>
        <taxon>Bacteroidota</taxon>
        <taxon>Cytophagia</taxon>
        <taxon>Cytophagales</taxon>
        <taxon>Flectobacillaceae</taxon>
        <taxon>Arcicella</taxon>
    </lineage>
</organism>
<keyword evidence="7" id="KW-1185">Reference proteome</keyword>
<dbReference type="InterPro" id="IPR001647">
    <property type="entry name" value="HTH_TetR"/>
</dbReference>
<dbReference type="EMBL" id="JAYGIL010000005">
    <property type="protein sequence ID" value="MEA5402435.1"/>
    <property type="molecule type" value="Genomic_DNA"/>
</dbReference>
<keyword evidence="3" id="KW-0804">Transcription</keyword>
<dbReference type="SUPFAM" id="SSF46689">
    <property type="entry name" value="Homeodomain-like"/>
    <property type="match status" value="1"/>
</dbReference>
<evidence type="ECO:0000256" key="4">
    <source>
        <dbReference type="PROSITE-ProRule" id="PRU00335"/>
    </source>
</evidence>
<dbReference type="PANTHER" id="PTHR30055:SF212">
    <property type="entry name" value="TETR-FAMILY FAMILY TRANSCRIPTIONAL REGULATOR"/>
    <property type="match status" value="1"/>
</dbReference>
<comment type="caution">
    <text evidence="6">The sequence shown here is derived from an EMBL/GenBank/DDBJ whole genome shotgun (WGS) entry which is preliminary data.</text>
</comment>
<dbReference type="InterPro" id="IPR050109">
    <property type="entry name" value="HTH-type_TetR-like_transc_reg"/>
</dbReference>
<name>A0ABU5S1X1_9BACT</name>
<gene>
    <name evidence="6" type="ORF">VB776_05890</name>
</gene>